<proteinExistence type="predicted"/>
<evidence type="ECO:0000313" key="2">
    <source>
        <dbReference type="EMBL" id="BAD31976.1"/>
    </source>
</evidence>
<evidence type="ECO:0000313" key="3">
    <source>
        <dbReference type="Proteomes" id="UP000000763"/>
    </source>
</evidence>
<dbReference type="AlphaFoldDB" id="Q69J86"/>
<dbReference type="Proteomes" id="UP000000763">
    <property type="component" value="Chromosome 7"/>
</dbReference>
<dbReference type="EMBL" id="AP006268">
    <property type="protein sequence ID" value="BAD31976.1"/>
    <property type="molecule type" value="Genomic_DNA"/>
</dbReference>
<accession>Q69J86</accession>
<evidence type="ECO:0000256" key="1">
    <source>
        <dbReference type="SAM" id="MobiDB-lite"/>
    </source>
</evidence>
<name>Q69J86_ORYSJ</name>
<reference evidence="3" key="1">
    <citation type="journal article" date="2005" name="Nature">
        <title>The map-based sequence of the rice genome.</title>
        <authorList>
            <consortium name="International rice genome sequencing project (IRGSP)"/>
            <person name="Matsumoto T."/>
            <person name="Wu J."/>
            <person name="Kanamori H."/>
            <person name="Katayose Y."/>
            <person name="Fujisawa M."/>
            <person name="Namiki N."/>
            <person name="Mizuno H."/>
            <person name="Yamamoto K."/>
            <person name="Antonio B.A."/>
            <person name="Baba T."/>
            <person name="Sakata K."/>
            <person name="Nagamura Y."/>
            <person name="Aoki H."/>
            <person name="Arikawa K."/>
            <person name="Arita K."/>
            <person name="Bito T."/>
            <person name="Chiden Y."/>
            <person name="Fujitsuka N."/>
            <person name="Fukunaka R."/>
            <person name="Hamada M."/>
            <person name="Harada C."/>
            <person name="Hayashi A."/>
            <person name="Hijishita S."/>
            <person name="Honda M."/>
            <person name="Hosokawa S."/>
            <person name="Ichikawa Y."/>
            <person name="Idonuma A."/>
            <person name="Iijima M."/>
            <person name="Ikeda M."/>
            <person name="Ikeno M."/>
            <person name="Ito K."/>
            <person name="Ito S."/>
            <person name="Ito T."/>
            <person name="Ito Y."/>
            <person name="Ito Y."/>
            <person name="Iwabuchi A."/>
            <person name="Kamiya K."/>
            <person name="Karasawa W."/>
            <person name="Kurita K."/>
            <person name="Katagiri S."/>
            <person name="Kikuta A."/>
            <person name="Kobayashi H."/>
            <person name="Kobayashi N."/>
            <person name="Machita K."/>
            <person name="Maehara T."/>
            <person name="Masukawa M."/>
            <person name="Mizubayashi T."/>
            <person name="Mukai Y."/>
            <person name="Nagasaki H."/>
            <person name="Nagata Y."/>
            <person name="Naito S."/>
            <person name="Nakashima M."/>
            <person name="Nakama Y."/>
            <person name="Nakamichi Y."/>
            <person name="Nakamura M."/>
            <person name="Meguro A."/>
            <person name="Negishi M."/>
            <person name="Ohta I."/>
            <person name="Ohta T."/>
            <person name="Okamoto M."/>
            <person name="Ono N."/>
            <person name="Saji S."/>
            <person name="Sakaguchi M."/>
            <person name="Sakai K."/>
            <person name="Shibata M."/>
            <person name="Shimokawa T."/>
            <person name="Song J."/>
            <person name="Takazaki Y."/>
            <person name="Terasawa K."/>
            <person name="Tsugane M."/>
            <person name="Tsuji K."/>
            <person name="Ueda S."/>
            <person name="Waki K."/>
            <person name="Yamagata H."/>
            <person name="Yamamoto M."/>
            <person name="Yamamoto S."/>
            <person name="Yamane H."/>
            <person name="Yoshiki S."/>
            <person name="Yoshihara R."/>
            <person name="Yukawa K."/>
            <person name="Zhong H."/>
            <person name="Yano M."/>
            <person name="Yuan Q."/>
            <person name="Ouyang S."/>
            <person name="Liu J."/>
            <person name="Jones K.M."/>
            <person name="Gansberger K."/>
            <person name="Moffat K."/>
            <person name="Hill J."/>
            <person name="Bera J."/>
            <person name="Fadrosh D."/>
            <person name="Jin S."/>
            <person name="Johri S."/>
            <person name="Kim M."/>
            <person name="Overton L."/>
            <person name="Reardon M."/>
            <person name="Tsitrin T."/>
            <person name="Vuong H."/>
            <person name="Weaver B."/>
            <person name="Ciecko A."/>
            <person name="Tallon L."/>
            <person name="Jackson J."/>
            <person name="Pai G."/>
            <person name="Aken S.V."/>
            <person name="Utterback T."/>
            <person name="Reidmuller S."/>
            <person name="Feldblyum T."/>
            <person name="Hsiao J."/>
            <person name="Zismann V."/>
            <person name="Iobst S."/>
            <person name="de Vazeille A.R."/>
            <person name="Buell C.R."/>
            <person name="Ying K."/>
            <person name="Li Y."/>
            <person name="Lu T."/>
            <person name="Huang Y."/>
            <person name="Zhao Q."/>
            <person name="Feng Q."/>
            <person name="Zhang L."/>
            <person name="Zhu J."/>
            <person name="Weng Q."/>
            <person name="Mu J."/>
            <person name="Lu Y."/>
            <person name="Fan D."/>
            <person name="Liu Y."/>
            <person name="Guan J."/>
            <person name="Zhang Y."/>
            <person name="Yu S."/>
            <person name="Liu X."/>
            <person name="Zhang Y."/>
            <person name="Hong G."/>
            <person name="Han B."/>
            <person name="Choisne N."/>
            <person name="Demange N."/>
            <person name="Orjeda G."/>
            <person name="Samain S."/>
            <person name="Cattolico L."/>
            <person name="Pelletier E."/>
            <person name="Couloux A."/>
            <person name="Segurens B."/>
            <person name="Wincker P."/>
            <person name="D'Hont A."/>
            <person name="Scarpelli C."/>
            <person name="Weissenbach J."/>
            <person name="Salanoubat M."/>
            <person name="Quetier F."/>
            <person name="Yu Y."/>
            <person name="Kim H.R."/>
            <person name="Rambo T."/>
            <person name="Currie J."/>
            <person name="Collura K."/>
            <person name="Luo M."/>
            <person name="Yang T."/>
            <person name="Ammiraju J.S.S."/>
            <person name="Engler F."/>
            <person name="Soderlund C."/>
            <person name="Wing R.A."/>
            <person name="Palmer L.E."/>
            <person name="de la Bastide M."/>
            <person name="Spiegel L."/>
            <person name="Nascimento L."/>
            <person name="Zutavern T."/>
            <person name="O'Shaughnessy A."/>
            <person name="Dike S."/>
            <person name="Dedhia N."/>
            <person name="Preston R."/>
            <person name="Balija V."/>
            <person name="McCombie W.R."/>
            <person name="Chow T."/>
            <person name="Chen H."/>
            <person name="Chung M."/>
            <person name="Chen C."/>
            <person name="Shaw J."/>
            <person name="Wu H."/>
            <person name="Hsiao K."/>
            <person name="Chao Y."/>
            <person name="Chu M."/>
            <person name="Cheng C."/>
            <person name="Hour A."/>
            <person name="Lee P."/>
            <person name="Lin S."/>
            <person name="Lin Y."/>
            <person name="Liou J."/>
            <person name="Liu S."/>
            <person name="Hsing Y."/>
            <person name="Raghuvanshi S."/>
            <person name="Mohanty A."/>
            <person name="Bharti A.K."/>
            <person name="Gaur A."/>
            <person name="Gupta V."/>
            <person name="Kumar D."/>
            <person name="Ravi V."/>
            <person name="Vij S."/>
            <person name="Kapur A."/>
            <person name="Khurana P."/>
            <person name="Khurana P."/>
            <person name="Khurana J.P."/>
            <person name="Tyagi A.K."/>
            <person name="Gaikwad K."/>
            <person name="Singh A."/>
            <person name="Dalal V."/>
            <person name="Srivastava S."/>
            <person name="Dixit A."/>
            <person name="Pal A.K."/>
            <person name="Ghazi I.A."/>
            <person name="Yadav M."/>
            <person name="Pandit A."/>
            <person name="Bhargava A."/>
            <person name="Sureshbabu K."/>
            <person name="Batra K."/>
            <person name="Sharma T.R."/>
            <person name="Mohapatra T."/>
            <person name="Singh N.K."/>
            <person name="Messing J."/>
            <person name="Nelson A.B."/>
            <person name="Fuks G."/>
            <person name="Kavchok S."/>
            <person name="Keizer G."/>
            <person name="Linton E."/>
            <person name="Llaca V."/>
            <person name="Song R."/>
            <person name="Tanyolac B."/>
            <person name="Young S."/>
            <person name="Ho-Il K."/>
            <person name="Hahn J.H."/>
            <person name="Sangsakoo G."/>
            <person name="Vanavichit A."/>
            <person name="de Mattos Luiz.A.T."/>
            <person name="Zimmer P.D."/>
            <person name="Malone G."/>
            <person name="Dellagostin O."/>
            <person name="de Oliveira A.C."/>
            <person name="Bevan M."/>
            <person name="Bancroft I."/>
            <person name="Minx P."/>
            <person name="Cordum H."/>
            <person name="Wilson R."/>
            <person name="Cheng Z."/>
            <person name="Jin W."/>
            <person name="Jiang J."/>
            <person name="Leong S.A."/>
            <person name="Iwama H."/>
            <person name="Gojobori T."/>
            <person name="Itoh T."/>
            <person name="Niimura Y."/>
            <person name="Fujii Y."/>
            <person name="Habara T."/>
            <person name="Sakai H."/>
            <person name="Sato Y."/>
            <person name="Wilson G."/>
            <person name="Kumar K."/>
            <person name="McCouch S."/>
            <person name="Juretic N."/>
            <person name="Hoen D."/>
            <person name="Wright S."/>
            <person name="Bruskiewich R."/>
            <person name="Bureau T."/>
            <person name="Miyao A."/>
            <person name="Hirochika H."/>
            <person name="Nishikawa T."/>
            <person name="Kadowaki K."/>
            <person name="Sugiura M."/>
            <person name="Burr B."/>
            <person name="Sasaki T."/>
        </authorList>
    </citation>
    <scope>NUCLEOTIDE SEQUENCE [LARGE SCALE GENOMIC DNA]</scope>
    <source>
        <strain evidence="3">cv. Nipponbare</strain>
    </source>
</reference>
<protein>
    <submittedName>
        <fullName evidence="2">Uncharacterized protein</fullName>
    </submittedName>
</protein>
<reference evidence="3" key="2">
    <citation type="journal article" date="2008" name="Nucleic Acids Res.">
        <title>The rice annotation project database (RAP-DB): 2008 update.</title>
        <authorList>
            <consortium name="The rice annotation project (RAP)"/>
        </authorList>
    </citation>
    <scope>GENOME REANNOTATION</scope>
    <source>
        <strain evidence="3">cv. Nipponbare</strain>
    </source>
</reference>
<feature type="region of interest" description="Disordered" evidence="1">
    <location>
        <begin position="53"/>
        <end position="73"/>
    </location>
</feature>
<gene>
    <name evidence="2" type="ORF">P0037D09.20</name>
</gene>
<organism evidence="2 3">
    <name type="scientific">Oryza sativa subsp. japonica</name>
    <name type="common">Rice</name>
    <dbReference type="NCBI Taxonomy" id="39947"/>
    <lineage>
        <taxon>Eukaryota</taxon>
        <taxon>Viridiplantae</taxon>
        <taxon>Streptophyta</taxon>
        <taxon>Embryophyta</taxon>
        <taxon>Tracheophyta</taxon>
        <taxon>Spermatophyta</taxon>
        <taxon>Magnoliopsida</taxon>
        <taxon>Liliopsida</taxon>
        <taxon>Poales</taxon>
        <taxon>Poaceae</taxon>
        <taxon>BOP clade</taxon>
        <taxon>Oryzoideae</taxon>
        <taxon>Oryzeae</taxon>
        <taxon>Oryzinae</taxon>
        <taxon>Oryza</taxon>
        <taxon>Oryza sativa</taxon>
    </lineage>
</organism>
<sequence>MDSTRTNEQEVKNLHRRTARGRCARGRLAGAYSCCSGEGSVALRPCGVPPRARDGEVGQRQRCGGTLRGWRPG</sequence>